<dbReference type="Gene3D" id="3.30.420.40">
    <property type="match status" value="1"/>
</dbReference>
<dbReference type="RefSeq" id="WP_377359792.1">
    <property type="nucleotide sequence ID" value="NZ_JBHTCM010000014.1"/>
</dbReference>
<dbReference type="Pfam" id="PF02541">
    <property type="entry name" value="Ppx-GppA"/>
    <property type="match status" value="1"/>
</dbReference>
<proteinExistence type="predicted"/>
<keyword evidence="4" id="KW-1185">Reference proteome</keyword>
<dbReference type="EMBL" id="JBHTCM010000014">
    <property type="protein sequence ID" value="MFC7334226.1"/>
    <property type="molecule type" value="Genomic_DNA"/>
</dbReference>
<dbReference type="PANTHER" id="PTHR30005:SF0">
    <property type="entry name" value="RETROGRADE REGULATION PROTEIN 2"/>
    <property type="match status" value="1"/>
</dbReference>
<sequence length="375" mass="39963">MESDQVQSDHFQSSRTRPGRVASAGFGAVGCDSPDHGAVGAAAVGPEPAAEERVLRPGPVFAALDVGTNNCRLLIARPARGGFRVVDAFSRIVRLGEGLSRTDRLSDEAMGRTLSALKVCRSKIRRRGVTALRAVGTEACRRAGNGAEFLERVESETGIHVEIISAGEEARLALAGCAPLLDPALPRAAVFDIGGGSTELMWLELRRGRPYLIDQVSVPLGVVGLTERFGGDRVSPDSYRGMVAEVREALRPFAQRNALAREVARGRVQMLGTSGTVTTLAGIRMGLPRYDRSQVDGTWLSRADATAIAGDLRALDFQGRASQPCIGRDRADLVIAGCAILDGIWETLPVPRLRIADRGVREGILAELAAAARRP</sequence>
<dbReference type="Gene3D" id="3.30.420.150">
    <property type="entry name" value="Exopolyphosphatase. Domain 2"/>
    <property type="match status" value="1"/>
</dbReference>
<dbReference type="Proteomes" id="UP001596456">
    <property type="component" value="Unassembled WGS sequence"/>
</dbReference>
<dbReference type="InterPro" id="IPR003695">
    <property type="entry name" value="Ppx_GppA_N"/>
</dbReference>
<organism evidence="3 4">
    <name type="scientific">Rhodocista pekingensis</name>
    <dbReference type="NCBI Taxonomy" id="201185"/>
    <lineage>
        <taxon>Bacteria</taxon>
        <taxon>Pseudomonadati</taxon>
        <taxon>Pseudomonadota</taxon>
        <taxon>Alphaproteobacteria</taxon>
        <taxon>Rhodospirillales</taxon>
        <taxon>Azospirillaceae</taxon>
        <taxon>Rhodocista</taxon>
    </lineage>
</organism>
<evidence type="ECO:0000313" key="3">
    <source>
        <dbReference type="EMBL" id="MFC7334226.1"/>
    </source>
</evidence>
<feature type="compositionally biased region" description="Polar residues" evidence="1">
    <location>
        <begin position="1"/>
        <end position="16"/>
    </location>
</feature>
<evidence type="ECO:0000313" key="4">
    <source>
        <dbReference type="Proteomes" id="UP001596456"/>
    </source>
</evidence>
<comment type="caution">
    <text evidence="3">The sequence shown here is derived from an EMBL/GenBank/DDBJ whole genome shotgun (WGS) entry which is preliminary data.</text>
</comment>
<gene>
    <name evidence="3" type="ORF">ACFQPS_13745</name>
</gene>
<feature type="domain" description="Ppx/GppA phosphatase N-terminal" evidence="2">
    <location>
        <begin position="75"/>
        <end position="368"/>
    </location>
</feature>
<evidence type="ECO:0000256" key="1">
    <source>
        <dbReference type="SAM" id="MobiDB-lite"/>
    </source>
</evidence>
<dbReference type="CDD" id="cd24054">
    <property type="entry name" value="ASKHA_NBD_AaPPX-GppA_MtPPX2-like"/>
    <property type="match status" value="1"/>
</dbReference>
<dbReference type="InterPro" id="IPR050273">
    <property type="entry name" value="GppA/Ppx_hydrolase"/>
</dbReference>
<accession>A0ABW2KY46</accession>
<name>A0ABW2KY46_9PROT</name>
<dbReference type="SUPFAM" id="SSF53067">
    <property type="entry name" value="Actin-like ATPase domain"/>
    <property type="match status" value="2"/>
</dbReference>
<evidence type="ECO:0000259" key="2">
    <source>
        <dbReference type="Pfam" id="PF02541"/>
    </source>
</evidence>
<reference evidence="4" key="1">
    <citation type="journal article" date="2019" name="Int. J. Syst. Evol. Microbiol.">
        <title>The Global Catalogue of Microorganisms (GCM) 10K type strain sequencing project: providing services to taxonomists for standard genome sequencing and annotation.</title>
        <authorList>
            <consortium name="The Broad Institute Genomics Platform"/>
            <consortium name="The Broad Institute Genome Sequencing Center for Infectious Disease"/>
            <person name="Wu L."/>
            <person name="Ma J."/>
        </authorList>
    </citation>
    <scope>NUCLEOTIDE SEQUENCE [LARGE SCALE GENOMIC DNA]</scope>
    <source>
        <strain evidence="4">CGMCC 1.16275</strain>
    </source>
</reference>
<dbReference type="PANTHER" id="PTHR30005">
    <property type="entry name" value="EXOPOLYPHOSPHATASE"/>
    <property type="match status" value="1"/>
</dbReference>
<protein>
    <submittedName>
        <fullName evidence="3">Ppx/GppA phosphatase family protein</fullName>
    </submittedName>
</protein>
<dbReference type="InterPro" id="IPR043129">
    <property type="entry name" value="ATPase_NBD"/>
</dbReference>
<feature type="region of interest" description="Disordered" evidence="1">
    <location>
        <begin position="1"/>
        <end position="20"/>
    </location>
</feature>